<dbReference type="STRING" id="1137993.SAMN05660209_02569"/>
<dbReference type="InterPro" id="IPR013325">
    <property type="entry name" value="RNA_pol_sigma_r2"/>
</dbReference>
<dbReference type="OrthoDB" id="265863at2"/>
<evidence type="ECO:0000256" key="2">
    <source>
        <dbReference type="ARBA" id="ARBA00023015"/>
    </source>
</evidence>
<keyword evidence="2" id="KW-0805">Transcription regulation</keyword>
<dbReference type="GO" id="GO:0003677">
    <property type="term" value="F:DNA binding"/>
    <property type="evidence" value="ECO:0007669"/>
    <property type="project" value="UniProtKB-KW"/>
</dbReference>
<dbReference type="InterPro" id="IPR007627">
    <property type="entry name" value="RNA_pol_sigma70_r2"/>
</dbReference>
<protein>
    <submittedName>
        <fullName evidence="8">RNA polymerase sigma factor, sigma-70 family</fullName>
    </submittedName>
</protein>
<dbReference type="InterPro" id="IPR013324">
    <property type="entry name" value="RNA_pol_sigma_r3/r4-like"/>
</dbReference>
<dbReference type="RefSeq" id="WP_091156514.1">
    <property type="nucleotide sequence ID" value="NZ_FNOT01000006.1"/>
</dbReference>
<dbReference type="PANTHER" id="PTHR43133">
    <property type="entry name" value="RNA POLYMERASE ECF-TYPE SIGMA FACTO"/>
    <property type="match status" value="1"/>
</dbReference>
<organism evidence="8 9">
    <name type="scientific">Geodermatophilus africanus</name>
    <dbReference type="NCBI Taxonomy" id="1137993"/>
    <lineage>
        <taxon>Bacteria</taxon>
        <taxon>Bacillati</taxon>
        <taxon>Actinomycetota</taxon>
        <taxon>Actinomycetes</taxon>
        <taxon>Geodermatophilales</taxon>
        <taxon>Geodermatophilaceae</taxon>
        <taxon>Geodermatophilus</taxon>
    </lineage>
</organism>
<dbReference type="Gene3D" id="1.10.10.10">
    <property type="entry name" value="Winged helix-like DNA-binding domain superfamily/Winged helix DNA-binding domain"/>
    <property type="match status" value="1"/>
</dbReference>
<evidence type="ECO:0000313" key="8">
    <source>
        <dbReference type="EMBL" id="SDY32636.1"/>
    </source>
</evidence>
<accession>A0A1H3IY34</accession>
<feature type="region of interest" description="Disordered" evidence="6">
    <location>
        <begin position="1"/>
        <end position="32"/>
    </location>
</feature>
<evidence type="ECO:0000256" key="4">
    <source>
        <dbReference type="ARBA" id="ARBA00023125"/>
    </source>
</evidence>
<proteinExistence type="inferred from homology"/>
<evidence type="ECO:0000256" key="5">
    <source>
        <dbReference type="ARBA" id="ARBA00023163"/>
    </source>
</evidence>
<dbReference type="EMBL" id="FNOT01000006">
    <property type="protein sequence ID" value="SDY32636.1"/>
    <property type="molecule type" value="Genomic_DNA"/>
</dbReference>
<dbReference type="SUPFAM" id="SSF88659">
    <property type="entry name" value="Sigma3 and sigma4 domains of RNA polymerase sigma factors"/>
    <property type="match status" value="1"/>
</dbReference>
<dbReference type="PANTHER" id="PTHR43133:SF8">
    <property type="entry name" value="RNA POLYMERASE SIGMA FACTOR HI_1459-RELATED"/>
    <property type="match status" value="1"/>
</dbReference>
<keyword evidence="9" id="KW-1185">Reference proteome</keyword>
<evidence type="ECO:0000313" key="9">
    <source>
        <dbReference type="Proteomes" id="UP000198921"/>
    </source>
</evidence>
<dbReference type="GO" id="GO:0016987">
    <property type="term" value="F:sigma factor activity"/>
    <property type="evidence" value="ECO:0007669"/>
    <property type="project" value="UniProtKB-KW"/>
</dbReference>
<evidence type="ECO:0000256" key="3">
    <source>
        <dbReference type="ARBA" id="ARBA00023082"/>
    </source>
</evidence>
<gene>
    <name evidence="8" type="ORF">SAMN05660209_02569</name>
</gene>
<keyword evidence="5" id="KW-0804">Transcription</keyword>
<dbReference type="AlphaFoldDB" id="A0A1H3IY34"/>
<dbReference type="Proteomes" id="UP000198921">
    <property type="component" value="Unassembled WGS sequence"/>
</dbReference>
<name>A0A1H3IY34_9ACTN</name>
<dbReference type="NCBIfam" id="TIGR02937">
    <property type="entry name" value="sigma70-ECF"/>
    <property type="match status" value="1"/>
</dbReference>
<sequence length="229" mass="24915">MSDHERGLGLPQPHDPAPAAEPDVLPPPAGGEPDLAALVTAAREGDEAAWSRLVELFTPLVRAITRGYRLGDRDAEDVGQVVWLRLVEHIDRLRVPEALPGWIATTVRHECARTTRGNRRVLPVDPLDDWVPPLTNDHPDVDADLLHAEQVRAVRVGLTDLPPAQRDLLLLLATDPPPSYREISAMLDMPIGSIGPTRARSLARLGATPAVSEYLGNGSREHARRTCAA</sequence>
<reference evidence="9" key="1">
    <citation type="submission" date="2016-10" db="EMBL/GenBank/DDBJ databases">
        <authorList>
            <person name="Varghese N."/>
            <person name="Submissions S."/>
        </authorList>
    </citation>
    <scope>NUCLEOTIDE SEQUENCE [LARGE SCALE GENOMIC DNA]</scope>
    <source>
        <strain evidence="9">DSM 45422</strain>
    </source>
</reference>
<evidence type="ECO:0000256" key="1">
    <source>
        <dbReference type="ARBA" id="ARBA00010641"/>
    </source>
</evidence>
<feature type="domain" description="RNA polymerase sigma-70 region 2" evidence="7">
    <location>
        <begin position="53"/>
        <end position="120"/>
    </location>
</feature>
<dbReference type="SUPFAM" id="SSF88946">
    <property type="entry name" value="Sigma2 domain of RNA polymerase sigma factors"/>
    <property type="match status" value="1"/>
</dbReference>
<comment type="similarity">
    <text evidence="1">Belongs to the sigma-70 factor family. ECF subfamily.</text>
</comment>
<evidence type="ECO:0000256" key="6">
    <source>
        <dbReference type="SAM" id="MobiDB-lite"/>
    </source>
</evidence>
<dbReference type="Pfam" id="PF04542">
    <property type="entry name" value="Sigma70_r2"/>
    <property type="match status" value="1"/>
</dbReference>
<keyword evidence="4" id="KW-0238">DNA-binding</keyword>
<keyword evidence="3" id="KW-0731">Sigma factor</keyword>
<dbReference type="GO" id="GO:0006352">
    <property type="term" value="P:DNA-templated transcription initiation"/>
    <property type="evidence" value="ECO:0007669"/>
    <property type="project" value="InterPro"/>
</dbReference>
<dbReference type="InterPro" id="IPR036388">
    <property type="entry name" value="WH-like_DNA-bd_sf"/>
</dbReference>
<dbReference type="InterPro" id="IPR014284">
    <property type="entry name" value="RNA_pol_sigma-70_dom"/>
</dbReference>
<evidence type="ECO:0000259" key="7">
    <source>
        <dbReference type="Pfam" id="PF04542"/>
    </source>
</evidence>
<dbReference type="InterPro" id="IPR039425">
    <property type="entry name" value="RNA_pol_sigma-70-like"/>
</dbReference>
<dbReference type="Gene3D" id="1.10.1740.10">
    <property type="match status" value="1"/>
</dbReference>